<name>A0A4U6VY08_SETVI</name>
<evidence type="ECO:0000256" key="4">
    <source>
        <dbReference type="ARBA" id="ARBA00023015"/>
    </source>
</evidence>
<evidence type="ECO:0000256" key="6">
    <source>
        <dbReference type="ARBA" id="ARBA00038244"/>
    </source>
</evidence>
<dbReference type="PROSITE" id="PS50110">
    <property type="entry name" value="RESPONSE_REGULATORY"/>
    <property type="match status" value="1"/>
</dbReference>
<dbReference type="EMBL" id="CM016553">
    <property type="protein sequence ID" value="TKW34881.1"/>
    <property type="molecule type" value="Genomic_DNA"/>
</dbReference>
<evidence type="ECO:0000256" key="2">
    <source>
        <dbReference type="ARBA" id="ARBA00022864"/>
    </source>
</evidence>
<dbReference type="Gene3D" id="3.40.50.2300">
    <property type="match status" value="1"/>
</dbReference>
<dbReference type="GO" id="GO:0000160">
    <property type="term" value="P:phosphorelay signal transduction system"/>
    <property type="evidence" value="ECO:0007669"/>
    <property type="project" value="UniProtKB-KW"/>
</dbReference>
<reference evidence="11" key="1">
    <citation type="submission" date="2019-03" db="EMBL/GenBank/DDBJ databases">
        <title>WGS assembly of Setaria viridis.</title>
        <authorList>
            <person name="Huang P."/>
            <person name="Jenkins J."/>
            <person name="Grimwood J."/>
            <person name="Barry K."/>
            <person name="Healey A."/>
            <person name="Mamidi S."/>
            <person name="Sreedasyam A."/>
            <person name="Shu S."/>
            <person name="Feldman M."/>
            <person name="Wu J."/>
            <person name="Yu Y."/>
            <person name="Chen C."/>
            <person name="Johnson J."/>
            <person name="Rokhsar D."/>
            <person name="Baxter I."/>
            <person name="Schmutz J."/>
            <person name="Brutnell T."/>
            <person name="Kellogg E."/>
        </authorList>
    </citation>
    <scope>NUCLEOTIDE SEQUENCE [LARGE SCALE GENOMIC DNA]</scope>
</reference>
<protein>
    <recommendedName>
        <fullName evidence="10">Response regulatory domain-containing protein</fullName>
    </recommendedName>
</protein>
<comment type="caution">
    <text evidence="8">Lacks conserved residue(s) required for the propagation of feature annotation.</text>
</comment>
<evidence type="ECO:0000256" key="8">
    <source>
        <dbReference type="PROSITE-ProRule" id="PRU00169"/>
    </source>
</evidence>
<keyword evidence="12" id="KW-1185">Reference proteome</keyword>
<dbReference type="GO" id="GO:0009736">
    <property type="term" value="P:cytokinin-activated signaling pathway"/>
    <property type="evidence" value="ECO:0007669"/>
    <property type="project" value="UniProtKB-KW"/>
</dbReference>
<comment type="similarity">
    <text evidence="6">Belongs to the ARR family. Type-A subfamily.</text>
</comment>
<evidence type="ECO:0000256" key="7">
    <source>
        <dbReference type="ARBA" id="ARBA00043855"/>
    </source>
</evidence>
<dbReference type="PANTHER" id="PTHR43874:SF167">
    <property type="entry name" value="TWO-COMPONENT RESPONSE REGULATOR ARR9"/>
    <property type="match status" value="1"/>
</dbReference>
<evidence type="ECO:0000259" key="10">
    <source>
        <dbReference type="PROSITE" id="PS50110"/>
    </source>
</evidence>
<dbReference type="PANTHER" id="PTHR43874">
    <property type="entry name" value="TWO-COMPONENT RESPONSE REGULATOR"/>
    <property type="match status" value="1"/>
</dbReference>
<dbReference type="OMA" id="RINRTRC"/>
<accession>A0A4U6VY08</accession>
<dbReference type="InterPro" id="IPR001789">
    <property type="entry name" value="Sig_transdc_resp-reg_receiver"/>
</dbReference>
<feature type="domain" description="Response regulatory" evidence="10">
    <location>
        <begin position="1"/>
        <end position="64"/>
    </location>
</feature>
<gene>
    <name evidence="11" type="ORF">SEVIR_2G335466v2</name>
</gene>
<keyword evidence="3" id="KW-0902">Two-component regulatory system</keyword>
<evidence type="ECO:0000256" key="3">
    <source>
        <dbReference type="ARBA" id="ARBA00023012"/>
    </source>
</evidence>
<evidence type="ECO:0000256" key="1">
    <source>
        <dbReference type="ARBA" id="ARBA00022553"/>
    </source>
</evidence>
<dbReference type="Gramene" id="TKW34881">
    <property type="protein sequence ID" value="TKW34881"/>
    <property type="gene ID" value="SEVIR_2G335466v2"/>
</dbReference>
<evidence type="ECO:0000313" key="12">
    <source>
        <dbReference type="Proteomes" id="UP000298652"/>
    </source>
</evidence>
<comment type="function">
    <text evidence="7">Functions as a response regulator involved in His-to-Asp phosphorelay signal transduction system. Phosphorylation of the Asp residue in the receiver domain activates the ability of the protein to promote the transcription of target genes. Type-A response regulators seem to act as negative regulators of the cytokinin signaling.</text>
</comment>
<keyword evidence="1" id="KW-0597">Phosphoprotein</keyword>
<proteinExistence type="inferred from homology"/>
<dbReference type="SUPFAM" id="SSF52172">
    <property type="entry name" value="CheY-like"/>
    <property type="match status" value="1"/>
</dbReference>
<evidence type="ECO:0000256" key="9">
    <source>
        <dbReference type="SAM" id="MobiDB-lite"/>
    </source>
</evidence>
<keyword evidence="2" id="KW-0932">Cytokinin signaling pathway</keyword>
<sequence length="103" mass="11832">MILTGYDLLKKVKESSSLRDTPVLIMSSENIPSRINRCLEEGADEFFLKPVRLSDMSKMKPHILKSRCKEHYQEQHQQSDSNSNECSNPTNDSSSSRQQRTTN</sequence>
<keyword evidence="5" id="KW-0804">Transcription</keyword>
<evidence type="ECO:0000313" key="11">
    <source>
        <dbReference type="EMBL" id="TKW34881.1"/>
    </source>
</evidence>
<feature type="compositionally biased region" description="Polar residues" evidence="9">
    <location>
        <begin position="75"/>
        <end position="103"/>
    </location>
</feature>
<evidence type="ECO:0000256" key="5">
    <source>
        <dbReference type="ARBA" id="ARBA00023163"/>
    </source>
</evidence>
<dbReference type="InterPro" id="IPR011006">
    <property type="entry name" value="CheY-like_superfamily"/>
</dbReference>
<organism evidence="11 12">
    <name type="scientific">Setaria viridis</name>
    <name type="common">Green bristlegrass</name>
    <name type="synonym">Setaria italica subsp. viridis</name>
    <dbReference type="NCBI Taxonomy" id="4556"/>
    <lineage>
        <taxon>Eukaryota</taxon>
        <taxon>Viridiplantae</taxon>
        <taxon>Streptophyta</taxon>
        <taxon>Embryophyta</taxon>
        <taxon>Tracheophyta</taxon>
        <taxon>Spermatophyta</taxon>
        <taxon>Magnoliopsida</taxon>
        <taxon>Liliopsida</taxon>
        <taxon>Poales</taxon>
        <taxon>Poaceae</taxon>
        <taxon>PACMAD clade</taxon>
        <taxon>Panicoideae</taxon>
        <taxon>Panicodae</taxon>
        <taxon>Paniceae</taxon>
        <taxon>Cenchrinae</taxon>
        <taxon>Setaria</taxon>
    </lineage>
</organism>
<dbReference type="InterPro" id="IPR045279">
    <property type="entry name" value="ARR-like"/>
</dbReference>
<feature type="region of interest" description="Disordered" evidence="9">
    <location>
        <begin position="67"/>
        <end position="103"/>
    </location>
</feature>
<keyword evidence="4" id="KW-0805">Transcription regulation</keyword>
<dbReference type="Proteomes" id="UP000298652">
    <property type="component" value="Chromosome 2"/>
</dbReference>
<dbReference type="AlphaFoldDB" id="A0A4U6VY08"/>